<proteinExistence type="predicted"/>
<accession>A0ACB8D8F4</accession>
<name>A0ACB8D8F4_DERSI</name>
<evidence type="ECO:0000313" key="1">
    <source>
        <dbReference type="EMBL" id="KAH7960780.1"/>
    </source>
</evidence>
<evidence type="ECO:0000313" key="2">
    <source>
        <dbReference type="Proteomes" id="UP000821865"/>
    </source>
</evidence>
<protein>
    <submittedName>
        <fullName evidence="1">Uncharacterized protein</fullName>
    </submittedName>
</protein>
<comment type="caution">
    <text evidence="1">The sequence shown here is derived from an EMBL/GenBank/DDBJ whole genome shotgun (WGS) entry which is preliminary data.</text>
</comment>
<gene>
    <name evidence="1" type="ORF">HPB49_023359</name>
</gene>
<dbReference type="Proteomes" id="UP000821865">
    <property type="component" value="Chromosome 3"/>
</dbReference>
<organism evidence="1 2">
    <name type="scientific">Dermacentor silvarum</name>
    <name type="common">Tick</name>
    <dbReference type="NCBI Taxonomy" id="543639"/>
    <lineage>
        <taxon>Eukaryota</taxon>
        <taxon>Metazoa</taxon>
        <taxon>Ecdysozoa</taxon>
        <taxon>Arthropoda</taxon>
        <taxon>Chelicerata</taxon>
        <taxon>Arachnida</taxon>
        <taxon>Acari</taxon>
        <taxon>Parasitiformes</taxon>
        <taxon>Ixodida</taxon>
        <taxon>Ixodoidea</taxon>
        <taxon>Ixodidae</taxon>
        <taxon>Rhipicephalinae</taxon>
        <taxon>Dermacentor</taxon>
    </lineage>
</organism>
<dbReference type="EMBL" id="CM023472">
    <property type="protein sequence ID" value="KAH7960780.1"/>
    <property type="molecule type" value="Genomic_DNA"/>
</dbReference>
<keyword evidence="2" id="KW-1185">Reference proteome</keyword>
<reference evidence="1" key="1">
    <citation type="submission" date="2020-05" db="EMBL/GenBank/DDBJ databases">
        <title>Large-scale comparative analyses of tick genomes elucidate their genetic diversity and vector capacities.</title>
        <authorList>
            <person name="Jia N."/>
            <person name="Wang J."/>
            <person name="Shi W."/>
            <person name="Du L."/>
            <person name="Sun Y."/>
            <person name="Zhan W."/>
            <person name="Jiang J."/>
            <person name="Wang Q."/>
            <person name="Zhang B."/>
            <person name="Ji P."/>
            <person name="Sakyi L.B."/>
            <person name="Cui X."/>
            <person name="Yuan T."/>
            <person name="Jiang B."/>
            <person name="Yang W."/>
            <person name="Lam T.T.-Y."/>
            <person name="Chang Q."/>
            <person name="Ding S."/>
            <person name="Wang X."/>
            <person name="Zhu J."/>
            <person name="Ruan X."/>
            <person name="Zhao L."/>
            <person name="Wei J."/>
            <person name="Que T."/>
            <person name="Du C."/>
            <person name="Cheng J."/>
            <person name="Dai P."/>
            <person name="Han X."/>
            <person name="Huang E."/>
            <person name="Gao Y."/>
            <person name="Liu J."/>
            <person name="Shao H."/>
            <person name="Ye R."/>
            <person name="Li L."/>
            <person name="Wei W."/>
            <person name="Wang X."/>
            <person name="Wang C."/>
            <person name="Yang T."/>
            <person name="Huo Q."/>
            <person name="Li W."/>
            <person name="Guo W."/>
            <person name="Chen H."/>
            <person name="Zhou L."/>
            <person name="Ni X."/>
            <person name="Tian J."/>
            <person name="Zhou Y."/>
            <person name="Sheng Y."/>
            <person name="Liu T."/>
            <person name="Pan Y."/>
            <person name="Xia L."/>
            <person name="Li J."/>
            <person name="Zhao F."/>
            <person name="Cao W."/>
        </authorList>
    </citation>
    <scope>NUCLEOTIDE SEQUENCE</scope>
    <source>
        <strain evidence="1">Dsil-2018</strain>
    </source>
</reference>
<sequence>MEIPEAHLSFPNEKDMQLKVMIVGLVILGLIVAESGAMPAGSVSEAEARADPETAERAEQTNAEEARISDACLKSLLSRKAFFVDHGFQYLPPSRVLTVDGLYLSFEGVAVMASHIRELCCKHPDNDVSLWREFLSFKPSHGANQASPRTSYSQASPDATHGSPVSNHHNLREESTQTTPFVGHRYPSCKNSARDNAAN</sequence>